<accession>A0AAD4EYB0</accession>
<evidence type="ECO:0000256" key="2">
    <source>
        <dbReference type="ARBA" id="ARBA00007465"/>
    </source>
</evidence>
<evidence type="ECO:0000256" key="10">
    <source>
        <dbReference type="PROSITE-ProRule" id="PRU00182"/>
    </source>
</evidence>
<feature type="region of interest" description="Disordered" evidence="11">
    <location>
        <begin position="113"/>
        <end position="160"/>
    </location>
</feature>
<evidence type="ECO:0000256" key="5">
    <source>
        <dbReference type="ARBA" id="ARBA00022980"/>
    </source>
</evidence>
<name>A0AAD4EYB0_9PEZI</name>
<dbReference type="GO" id="GO:0019843">
    <property type="term" value="F:rRNA binding"/>
    <property type="evidence" value="ECO:0007669"/>
    <property type="project" value="UniProtKB-KW"/>
</dbReference>
<dbReference type="PROSITE" id="PS00632">
    <property type="entry name" value="RIBOSOMAL_S4"/>
    <property type="match status" value="1"/>
</dbReference>
<keyword evidence="14" id="KW-1185">Reference proteome</keyword>
<comment type="subcellular location">
    <subcellularLocation>
        <location evidence="1">Mitochondrion</location>
    </subcellularLocation>
</comment>
<evidence type="ECO:0000256" key="8">
    <source>
        <dbReference type="ARBA" id="ARBA00037226"/>
    </source>
</evidence>
<evidence type="ECO:0000313" key="14">
    <source>
        <dbReference type="Proteomes" id="UP001197093"/>
    </source>
</evidence>
<organism evidence="13 14">
    <name type="scientific">Staphylotrichum longicolle</name>
    <dbReference type="NCBI Taxonomy" id="669026"/>
    <lineage>
        <taxon>Eukaryota</taxon>
        <taxon>Fungi</taxon>
        <taxon>Dikarya</taxon>
        <taxon>Ascomycota</taxon>
        <taxon>Pezizomycotina</taxon>
        <taxon>Sordariomycetes</taxon>
        <taxon>Sordariomycetidae</taxon>
        <taxon>Sordariales</taxon>
        <taxon>Chaetomiaceae</taxon>
        <taxon>Staphylotrichum</taxon>
    </lineage>
</organism>
<comment type="similarity">
    <text evidence="2">Belongs to the universal ribosomal protein uS4 family.</text>
</comment>
<evidence type="ECO:0000256" key="1">
    <source>
        <dbReference type="ARBA" id="ARBA00004173"/>
    </source>
</evidence>
<keyword evidence="6" id="KW-0496">Mitochondrion</keyword>
<dbReference type="AlphaFoldDB" id="A0AAD4EYB0"/>
<evidence type="ECO:0000256" key="7">
    <source>
        <dbReference type="ARBA" id="ARBA00023274"/>
    </source>
</evidence>
<dbReference type="Proteomes" id="UP001197093">
    <property type="component" value="Unassembled WGS sequence"/>
</dbReference>
<feature type="compositionally biased region" description="Basic and acidic residues" evidence="11">
    <location>
        <begin position="242"/>
        <end position="253"/>
    </location>
</feature>
<dbReference type="InterPro" id="IPR002942">
    <property type="entry name" value="S4_RNA-bd"/>
</dbReference>
<comment type="caution">
    <text evidence="13">The sequence shown here is derived from an EMBL/GenBank/DDBJ whole genome shotgun (WGS) entry which is preliminary data.</text>
</comment>
<evidence type="ECO:0000256" key="9">
    <source>
        <dbReference type="ARBA" id="ARBA00071419"/>
    </source>
</evidence>
<dbReference type="PROSITE" id="PS50889">
    <property type="entry name" value="S4"/>
    <property type="match status" value="1"/>
</dbReference>
<dbReference type="PANTHER" id="PTHR11831:SF4">
    <property type="entry name" value="SMALL RIBOSOMAL SUBUNIT PROTEIN US4M"/>
    <property type="match status" value="1"/>
</dbReference>
<protein>
    <recommendedName>
        <fullName evidence="9">Small ribosomal subunit protein uS4m</fullName>
    </recommendedName>
</protein>
<dbReference type="CDD" id="cd00165">
    <property type="entry name" value="S4"/>
    <property type="match status" value="1"/>
</dbReference>
<proteinExistence type="inferred from homology"/>
<evidence type="ECO:0000256" key="11">
    <source>
        <dbReference type="SAM" id="MobiDB-lite"/>
    </source>
</evidence>
<evidence type="ECO:0000256" key="6">
    <source>
        <dbReference type="ARBA" id="ARBA00023128"/>
    </source>
</evidence>
<dbReference type="Gene3D" id="3.10.290.10">
    <property type="entry name" value="RNA-binding S4 domain"/>
    <property type="match status" value="1"/>
</dbReference>
<feature type="compositionally biased region" description="Acidic residues" evidence="11">
    <location>
        <begin position="133"/>
        <end position="144"/>
    </location>
</feature>
<dbReference type="EMBL" id="JAHCVI010000003">
    <property type="protein sequence ID" value="KAG7287917.1"/>
    <property type="molecule type" value="Genomic_DNA"/>
</dbReference>
<keyword evidence="3 10" id="KW-0699">rRNA-binding</keyword>
<dbReference type="GO" id="GO:0005763">
    <property type="term" value="C:mitochondrial small ribosomal subunit"/>
    <property type="evidence" value="ECO:0007669"/>
    <property type="project" value="TreeGrafter"/>
</dbReference>
<dbReference type="InterPro" id="IPR036986">
    <property type="entry name" value="S4_RNA-bd_sf"/>
</dbReference>
<dbReference type="InterPro" id="IPR018079">
    <property type="entry name" value="Ribosomal_uS4_CS"/>
</dbReference>
<dbReference type="SMART" id="SM00363">
    <property type="entry name" value="S4"/>
    <property type="match status" value="1"/>
</dbReference>
<evidence type="ECO:0000256" key="3">
    <source>
        <dbReference type="ARBA" id="ARBA00022730"/>
    </source>
</evidence>
<evidence type="ECO:0000256" key="4">
    <source>
        <dbReference type="ARBA" id="ARBA00022884"/>
    </source>
</evidence>
<gene>
    <name evidence="13" type="ORF">NEMBOFW57_007435</name>
</gene>
<dbReference type="GO" id="GO:0003735">
    <property type="term" value="F:structural constituent of ribosome"/>
    <property type="evidence" value="ECO:0007669"/>
    <property type="project" value="TreeGrafter"/>
</dbReference>
<feature type="domain" description="RNA-binding S4" evidence="12">
    <location>
        <begin position="55"/>
        <end position="124"/>
    </location>
</feature>
<dbReference type="FunFam" id="3.10.290.10:FF:000025">
    <property type="entry name" value="30S ribosomal subunit S4"/>
    <property type="match status" value="1"/>
</dbReference>
<sequence length="357" mass="40018">MTRGYHGEHIKEYQWNRMFNRRSLSAVNMDPSTWPISTAERADTYMQMVFAPMERRLDIAIFRALFASSARQARQFVLHGAVTVNGKKMRHPSYLLNPGDMFQVDPERVMMATGKPKRPTKDQKALPSTSTEEAAESEEADADAEAAAPEAAEGEVDTAAADAAKEKHMETLKQLKTRARKIMSQKDVHMRAKQKKGLRKFLKEVKTAMDSTRKPGDPSIAELDGVEAELTSLLSELSLTPAERKAQAKKDETAQAQSAEGSSLGLLTVKQRAVLSKMIATERTNPHDPSKPYATPWSPRDWMSPFAFIPRYLEVNQRICAAVYLRHPVARAGRSEVPTPFSPTLSQLAFNWYLRRG</sequence>
<comment type="function">
    <text evidence="8">Component of the mitochondrial ribosome (mitoribosome), a dedicated translation machinery responsible for the synthesis of mitochondrial genome-encoded proteins, including at least some of the essential transmembrane subunits of the mitochondrial respiratory chain. The mitoribosomes are attached to the mitochondrial inner membrane and translation products are cotranslationally integrated into the membrane.</text>
</comment>
<evidence type="ECO:0000313" key="13">
    <source>
        <dbReference type="EMBL" id="KAG7287917.1"/>
    </source>
</evidence>
<feature type="region of interest" description="Disordered" evidence="11">
    <location>
        <begin position="242"/>
        <end position="261"/>
    </location>
</feature>
<evidence type="ECO:0000259" key="12">
    <source>
        <dbReference type="SMART" id="SM00363"/>
    </source>
</evidence>
<dbReference type="SUPFAM" id="SSF55174">
    <property type="entry name" value="Alpha-L RNA-binding motif"/>
    <property type="match status" value="1"/>
</dbReference>
<keyword evidence="5" id="KW-0689">Ribosomal protein</keyword>
<dbReference type="Pfam" id="PF01479">
    <property type="entry name" value="S4"/>
    <property type="match status" value="1"/>
</dbReference>
<keyword evidence="4 10" id="KW-0694">RNA-binding</keyword>
<reference evidence="13" key="1">
    <citation type="submission" date="2023-02" db="EMBL/GenBank/DDBJ databases">
        <authorList>
            <person name="Palmer J.M."/>
        </authorList>
    </citation>
    <scope>NUCLEOTIDE SEQUENCE</scope>
    <source>
        <strain evidence="13">FW57</strain>
    </source>
</reference>
<dbReference type="InterPro" id="IPR022801">
    <property type="entry name" value="Ribosomal_uS4"/>
</dbReference>
<dbReference type="GO" id="GO:0042274">
    <property type="term" value="P:ribosomal small subunit biogenesis"/>
    <property type="evidence" value="ECO:0007669"/>
    <property type="project" value="TreeGrafter"/>
</dbReference>
<keyword evidence="7" id="KW-0687">Ribonucleoprotein</keyword>
<dbReference type="PANTHER" id="PTHR11831">
    <property type="entry name" value="30S 40S RIBOSOMAL PROTEIN"/>
    <property type="match status" value="1"/>
</dbReference>